<dbReference type="PANTHER" id="PTHR10340:SF55">
    <property type="entry name" value="ENDOPOLYPHOSPHATASE"/>
    <property type="match status" value="1"/>
</dbReference>
<dbReference type="Pfam" id="PF19272">
    <property type="entry name" value="ASMase_C"/>
    <property type="match status" value="1"/>
</dbReference>
<dbReference type="GO" id="GO:0004309">
    <property type="term" value="F:exopolyphosphatase activity"/>
    <property type="evidence" value="ECO:0007669"/>
    <property type="project" value="TreeGrafter"/>
</dbReference>
<evidence type="ECO:0000256" key="5">
    <source>
        <dbReference type="ARBA" id="ARBA00014458"/>
    </source>
</evidence>
<keyword evidence="12" id="KW-0735">Signal-anchor</keyword>
<comment type="similarity">
    <text evidence="3">Belongs to the endopolyphosphatase PPN1 family.</text>
</comment>
<comment type="caution">
    <text evidence="18">The sequence shown here is derived from an EMBL/GenBank/DDBJ whole genome shotgun (WGS) entry which is preliminary data.</text>
</comment>
<evidence type="ECO:0000256" key="4">
    <source>
        <dbReference type="ARBA" id="ARBA00012459"/>
    </source>
</evidence>
<dbReference type="GO" id="GO:0046872">
    <property type="term" value="F:metal ion binding"/>
    <property type="evidence" value="ECO:0007669"/>
    <property type="project" value="UniProtKB-KW"/>
</dbReference>
<dbReference type="InterPro" id="IPR041805">
    <property type="entry name" value="ASMase/PPN1_MPP"/>
</dbReference>
<dbReference type="GO" id="GO:0008081">
    <property type="term" value="F:phosphoric diester hydrolase activity"/>
    <property type="evidence" value="ECO:0007669"/>
    <property type="project" value="TreeGrafter"/>
</dbReference>
<evidence type="ECO:0000256" key="7">
    <source>
        <dbReference type="ARBA" id="ARBA00022692"/>
    </source>
</evidence>
<dbReference type="GO" id="GO:0005615">
    <property type="term" value="C:extracellular space"/>
    <property type="evidence" value="ECO:0007669"/>
    <property type="project" value="TreeGrafter"/>
</dbReference>
<dbReference type="Proteomes" id="UP000789706">
    <property type="component" value="Unassembled WGS sequence"/>
</dbReference>
<sequence>MLSIAKLFLISVPITTFLYIFISDFSNSDLKNVERNNNLHGNFLHITDFHPDPHYMTNTTAKSRCHGHSSRQSKPKHMLKGIAGSWGATATICDSPMSLINATFEWLENNWKDKLDFVIWTGDNSRHDNDDNIPRSPQEIFELNQMITEKFLKTFANTKKPHKRRGPRFIPIVPSIGNNDIHPNNILPPGPNDMLKILHDIWDPFIPNNQRESFLRGGYYYTEVIPKKLLVISLNTLYFYNANTAVNGCKYPGQPGTDEIKWLNRILKKARKNNMKVYLTGHVAPRRKQYTRSCYKKYGKLALKYNDIILGHYYGHSNMDHFFFIGKNDNRSDEEVILAENREDCNLCDQTYAQQTNTQQTNAQQIMSSNLDKKNKGNTIDKYLDKLLSHYQKVPSGKKGSRKRKPNPHSPSHTNTFLTPLGYTQYFINLTEANKYPNKTPEFQVEYTTWDDYNMKDLTVPSWIQLARKLANHGLKGSLWKKFREHLMVGTRSILKQKSRKIHHQDCIYTKCNAKGPEDYLVTEIES</sequence>
<keyword evidence="10" id="KW-0378">Hydrolase</keyword>
<feature type="domain" description="Sphingomyelin phosphodiesterase C-terminal" evidence="17">
    <location>
        <begin position="421"/>
        <end position="491"/>
    </location>
</feature>
<evidence type="ECO:0000256" key="1">
    <source>
        <dbReference type="ARBA" id="ARBA00001947"/>
    </source>
</evidence>
<evidence type="ECO:0000256" key="2">
    <source>
        <dbReference type="ARBA" id="ARBA00004576"/>
    </source>
</evidence>
<dbReference type="PANTHER" id="PTHR10340">
    <property type="entry name" value="SPHINGOMYELIN PHOSPHODIESTERASE"/>
    <property type="match status" value="1"/>
</dbReference>
<evidence type="ECO:0000256" key="12">
    <source>
        <dbReference type="ARBA" id="ARBA00022968"/>
    </source>
</evidence>
<evidence type="ECO:0000313" key="18">
    <source>
        <dbReference type="EMBL" id="CAG8478544.1"/>
    </source>
</evidence>
<keyword evidence="14" id="KW-0472">Membrane</keyword>
<evidence type="ECO:0000256" key="9">
    <source>
        <dbReference type="ARBA" id="ARBA00022729"/>
    </source>
</evidence>
<dbReference type="GO" id="GO:0005774">
    <property type="term" value="C:vacuolar membrane"/>
    <property type="evidence" value="ECO:0007669"/>
    <property type="project" value="UniProtKB-SubCell"/>
</dbReference>
<evidence type="ECO:0000256" key="15">
    <source>
        <dbReference type="ARBA" id="ARBA00023180"/>
    </source>
</evidence>
<dbReference type="SUPFAM" id="SSF56300">
    <property type="entry name" value="Metallo-dependent phosphatases"/>
    <property type="match status" value="1"/>
</dbReference>
<evidence type="ECO:0000256" key="14">
    <source>
        <dbReference type="ARBA" id="ARBA00023136"/>
    </source>
</evidence>
<evidence type="ECO:0000256" key="13">
    <source>
        <dbReference type="ARBA" id="ARBA00022989"/>
    </source>
</evidence>
<accession>A0A9N8ZBH3</accession>
<keyword evidence="8" id="KW-0479">Metal-binding</keyword>
<evidence type="ECO:0000256" key="8">
    <source>
        <dbReference type="ARBA" id="ARBA00022723"/>
    </source>
</evidence>
<dbReference type="AlphaFoldDB" id="A0A9N8ZBH3"/>
<dbReference type="PIRSF" id="PIRSF027093">
    <property type="entry name" value="EndopolyPtase_N1"/>
    <property type="match status" value="1"/>
</dbReference>
<protein>
    <recommendedName>
        <fullName evidence="5">Endopolyphosphatase</fullName>
        <ecNumber evidence="4">3.6.1.10</ecNumber>
    </recommendedName>
</protein>
<name>A0A9N8ZBH3_9GLOM</name>
<keyword evidence="7" id="KW-0812">Transmembrane</keyword>
<dbReference type="OrthoDB" id="348678at2759"/>
<dbReference type="GO" id="GO:0000298">
    <property type="term" value="F:endopolyphosphatase activity"/>
    <property type="evidence" value="ECO:0007669"/>
    <property type="project" value="UniProtKB-EC"/>
</dbReference>
<evidence type="ECO:0000256" key="11">
    <source>
        <dbReference type="ARBA" id="ARBA00022833"/>
    </source>
</evidence>
<dbReference type="GO" id="GO:0000324">
    <property type="term" value="C:fungal-type vacuole"/>
    <property type="evidence" value="ECO:0007669"/>
    <property type="project" value="TreeGrafter"/>
</dbReference>
<dbReference type="GO" id="GO:0006798">
    <property type="term" value="P:polyphosphate catabolic process"/>
    <property type="evidence" value="ECO:0007669"/>
    <property type="project" value="TreeGrafter"/>
</dbReference>
<evidence type="ECO:0000256" key="10">
    <source>
        <dbReference type="ARBA" id="ARBA00022801"/>
    </source>
</evidence>
<evidence type="ECO:0000259" key="17">
    <source>
        <dbReference type="Pfam" id="PF19272"/>
    </source>
</evidence>
<reference evidence="18" key="1">
    <citation type="submission" date="2021-06" db="EMBL/GenBank/DDBJ databases">
        <authorList>
            <person name="Kallberg Y."/>
            <person name="Tangrot J."/>
            <person name="Rosling A."/>
        </authorList>
    </citation>
    <scope>NUCLEOTIDE SEQUENCE</scope>
    <source>
        <strain evidence="18">AZ414A</strain>
    </source>
</reference>
<keyword evidence="9" id="KW-0732">Signal</keyword>
<keyword evidence="11" id="KW-0862">Zinc</keyword>
<evidence type="ECO:0000256" key="16">
    <source>
        <dbReference type="SAM" id="MobiDB-lite"/>
    </source>
</evidence>
<evidence type="ECO:0000256" key="6">
    <source>
        <dbReference type="ARBA" id="ARBA00022554"/>
    </source>
</evidence>
<keyword evidence="15" id="KW-0325">Glycoprotein</keyword>
<evidence type="ECO:0000313" key="19">
    <source>
        <dbReference type="Proteomes" id="UP000789706"/>
    </source>
</evidence>
<gene>
    <name evidence="18" type="ORF">DEBURN_LOCUS3531</name>
</gene>
<comment type="cofactor">
    <cofactor evidence="1">
        <name>Zn(2+)</name>
        <dbReference type="ChEBI" id="CHEBI:29105"/>
    </cofactor>
</comment>
<keyword evidence="13" id="KW-1133">Transmembrane helix</keyword>
<feature type="region of interest" description="Disordered" evidence="16">
    <location>
        <begin position="394"/>
        <end position="416"/>
    </location>
</feature>
<evidence type="ECO:0000256" key="3">
    <source>
        <dbReference type="ARBA" id="ARBA00010399"/>
    </source>
</evidence>
<dbReference type="EMBL" id="CAJVPK010000227">
    <property type="protein sequence ID" value="CAG8478544.1"/>
    <property type="molecule type" value="Genomic_DNA"/>
</dbReference>
<dbReference type="InterPro" id="IPR029052">
    <property type="entry name" value="Metallo-depent_PP-like"/>
</dbReference>
<comment type="subcellular location">
    <subcellularLocation>
        <location evidence="2">Vacuole membrane</location>
        <topology evidence="2">Single-pass type II membrane protein</topology>
    </subcellularLocation>
</comment>
<dbReference type="InterPro" id="IPR045473">
    <property type="entry name" value="ASM_C"/>
</dbReference>
<keyword evidence="19" id="KW-1185">Reference proteome</keyword>
<dbReference type="InterPro" id="IPR012358">
    <property type="entry name" value="EndopolyPtase_N1"/>
</dbReference>
<dbReference type="EC" id="3.6.1.10" evidence="4"/>
<proteinExistence type="inferred from homology"/>
<dbReference type="CDD" id="cd00842">
    <property type="entry name" value="MPP_ASMase"/>
    <property type="match status" value="1"/>
</dbReference>
<keyword evidence="6" id="KW-0926">Vacuole</keyword>
<organism evidence="18 19">
    <name type="scientific">Diversispora eburnea</name>
    <dbReference type="NCBI Taxonomy" id="1213867"/>
    <lineage>
        <taxon>Eukaryota</taxon>
        <taxon>Fungi</taxon>
        <taxon>Fungi incertae sedis</taxon>
        <taxon>Mucoromycota</taxon>
        <taxon>Glomeromycotina</taxon>
        <taxon>Glomeromycetes</taxon>
        <taxon>Diversisporales</taxon>
        <taxon>Diversisporaceae</taxon>
        <taxon>Diversispora</taxon>
    </lineage>
</organism>